<proteinExistence type="predicted"/>
<reference evidence="2 3" key="1">
    <citation type="submission" date="2016-11" db="EMBL/GenBank/DDBJ databases">
        <title>Whole genomes of Flavobacteriaceae.</title>
        <authorList>
            <person name="Stine C."/>
            <person name="Li C."/>
            <person name="Tadesse D."/>
        </authorList>
    </citation>
    <scope>NUCLEOTIDE SEQUENCE [LARGE SCALE GENOMIC DNA]</scope>
    <source>
        <strain evidence="2 3">DSM 18292</strain>
    </source>
</reference>
<feature type="transmembrane region" description="Helical" evidence="1">
    <location>
        <begin position="69"/>
        <end position="92"/>
    </location>
</feature>
<feature type="transmembrane region" description="Helical" evidence="1">
    <location>
        <begin position="326"/>
        <end position="346"/>
    </location>
</feature>
<dbReference type="RefSeq" id="WP_089050497.1">
    <property type="nucleotide sequence ID" value="NZ_FXTV01000032.1"/>
</dbReference>
<comment type="caution">
    <text evidence="2">The sequence shown here is derived from an EMBL/GenBank/DDBJ whole genome shotgun (WGS) entry which is preliminary data.</text>
</comment>
<gene>
    <name evidence="2" type="ORF">B0A66_14115</name>
</gene>
<dbReference type="OrthoDB" id="5386209at2"/>
<evidence type="ECO:0000256" key="1">
    <source>
        <dbReference type="SAM" id="Phobius"/>
    </source>
</evidence>
<dbReference type="EMBL" id="MUGW01000028">
    <property type="protein sequence ID" value="OXA89444.1"/>
    <property type="molecule type" value="Genomic_DNA"/>
</dbReference>
<feature type="transmembrane region" description="Helical" evidence="1">
    <location>
        <begin position="116"/>
        <end position="136"/>
    </location>
</feature>
<keyword evidence="3" id="KW-1185">Reference proteome</keyword>
<keyword evidence="1" id="KW-0472">Membrane</keyword>
<evidence type="ECO:0000313" key="3">
    <source>
        <dbReference type="Proteomes" id="UP000198345"/>
    </source>
</evidence>
<sequence length="347" mass="39650">MNDIANFLNESEVNAGMVIFFMLFSLGVALFQTVFFSSLYNLKFPNWLFFVLNPSLIGISYLIHPKYALAVFLFLVLSFFFFALIGCVIAIFRESRDAKKKRDNFNRIHNIPKTPLMVKLGLIALVIGGFTAFQWAGENGHLPLLFIIIPVLIIVKRIFFPSSKRKFLKLQEVLPTSKMNGIAMGIVEVQGDLEEIEPLISPYFKKPCIGYFYRIEEESRPDKEGRTTYSTIHSEMKVGVFKIKDETGAVTVNGEGLEFHFDRVDKQRGGKVRYSETYLLTNDNMLLIGYADSDNGETIIRKGDDNTIFGVAIPDKITFRNQYMPLLNSFLMTLFFITLILIYIILN</sequence>
<name>A0A226H5X5_9FLAO</name>
<accession>A0A226H5X5</accession>
<organism evidence="2 3">
    <name type="scientific">Flavobacterium hercynium</name>
    <dbReference type="NCBI Taxonomy" id="387094"/>
    <lineage>
        <taxon>Bacteria</taxon>
        <taxon>Pseudomonadati</taxon>
        <taxon>Bacteroidota</taxon>
        <taxon>Flavobacteriia</taxon>
        <taxon>Flavobacteriales</taxon>
        <taxon>Flavobacteriaceae</taxon>
        <taxon>Flavobacterium</taxon>
    </lineage>
</organism>
<feature type="transmembrane region" description="Helical" evidence="1">
    <location>
        <begin position="47"/>
        <end position="63"/>
    </location>
</feature>
<feature type="transmembrane region" description="Helical" evidence="1">
    <location>
        <begin position="15"/>
        <end position="35"/>
    </location>
</feature>
<evidence type="ECO:0000313" key="2">
    <source>
        <dbReference type="EMBL" id="OXA89444.1"/>
    </source>
</evidence>
<dbReference type="AlphaFoldDB" id="A0A226H5X5"/>
<protein>
    <recommendedName>
        <fullName evidence="4">RING-type E3 ubiquitin transferase</fullName>
    </recommendedName>
</protein>
<dbReference type="Proteomes" id="UP000198345">
    <property type="component" value="Unassembled WGS sequence"/>
</dbReference>
<feature type="transmembrane region" description="Helical" evidence="1">
    <location>
        <begin position="142"/>
        <end position="160"/>
    </location>
</feature>
<evidence type="ECO:0008006" key="4">
    <source>
        <dbReference type="Google" id="ProtNLM"/>
    </source>
</evidence>
<keyword evidence="1" id="KW-1133">Transmembrane helix</keyword>
<keyword evidence="1" id="KW-0812">Transmembrane</keyword>